<evidence type="ECO:0008006" key="3">
    <source>
        <dbReference type="Google" id="ProtNLM"/>
    </source>
</evidence>
<dbReference type="AlphaFoldDB" id="A0A438D7C0"/>
<dbReference type="EMBL" id="QGNW01001759">
    <property type="protein sequence ID" value="RVW31342.1"/>
    <property type="molecule type" value="Genomic_DNA"/>
</dbReference>
<evidence type="ECO:0000313" key="2">
    <source>
        <dbReference type="Proteomes" id="UP000288805"/>
    </source>
</evidence>
<dbReference type="Gene3D" id="3.30.70.270">
    <property type="match status" value="1"/>
</dbReference>
<proteinExistence type="predicted"/>
<dbReference type="InterPro" id="IPR043128">
    <property type="entry name" value="Rev_trsase/Diguanyl_cyclase"/>
</dbReference>
<comment type="caution">
    <text evidence="1">The sequence shown here is derived from an EMBL/GenBank/DDBJ whole genome shotgun (WGS) entry which is preliminary data.</text>
</comment>
<sequence length="208" mass="23801">MSRSIKVPVVGLFDLFGEMTIEGVVETNPSIPKVTLPLRAQPMMMPQSPDSNSNTLFGHSSYKVEPTDEDSKIIDLVPRINLESSRLDVEVYVNNMIVKSQGRVDHLTTLERFFEIIRQFRLRLNPKKCTFKVTFGKLGYMPVKLAYILRWCSQPFWIWIGILLISSHGDHIPRSVRLAFSDRPSAMNNIVKYEAFTLGLETTLKLKI</sequence>
<dbReference type="Proteomes" id="UP000288805">
    <property type="component" value="Unassembled WGS sequence"/>
</dbReference>
<accession>A0A438D7C0</accession>
<reference evidence="1 2" key="1">
    <citation type="journal article" date="2018" name="PLoS Genet.">
        <title>Population sequencing reveals clonal diversity and ancestral inbreeding in the grapevine cultivar Chardonnay.</title>
        <authorList>
            <person name="Roach M.J."/>
            <person name="Johnson D.L."/>
            <person name="Bohlmann J."/>
            <person name="van Vuuren H.J."/>
            <person name="Jones S.J."/>
            <person name="Pretorius I.S."/>
            <person name="Schmidt S.A."/>
            <person name="Borneman A.R."/>
        </authorList>
    </citation>
    <scope>NUCLEOTIDE SEQUENCE [LARGE SCALE GENOMIC DNA]</scope>
    <source>
        <strain evidence="2">cv. Chardonnay</strain>
        <tissue evidence="1">Leaf</tissue>
    </source>
</reference>
<organism evidence="1 2">
    <name type="scientific">Vitis vinifera</name>
    <name type="common">Grape</name>
    <dbReference type="NCBI Taxonomy" id="29760"/>
    <lineage>
        <taxon>Eukaryota</taxon>
        <taxon>Viridiplantae</taxon>
        <taxon>Streptophyta</taxon>
        <taxon>Embryophyta</taxon>
        <taxon>Tracheophyta</taxon>
        <taxon>Spermatophyta</taxon>
        <taxon>Magnoliopsida</taxon>
        <taxon>eudicotyledons</taxon>
        <taxon>Gunneridae</taxon>
        <taxon>Pentapetalae</taxon>
        <taxon>rosids</taxon>
        <taxon>Vitales</taxon>
        <taxon>Vitaceae</taxon>
        <taxon>Viteae</taxon>
        <taxon>Vitis</taxon>
    </lineage>
</organism>
<name>A0A438D7C0_VITVI</name>
<evidence type="ECO:0000313" key="1">
    <source>
        <dbReference type="EMBL" id="RVW31342.1"/>
    </source>
</evidence>
<dbReference type="SUPFAM" id="SSF56672">
    <property type="entry name" value="DNA/RNA polymerases"/>
    <property type="match status" value="1"/>
</dbReference>
<gene>
    <name evidence="1" type="ORF">CK203_106083</name>
</gene>
<protein>
    <recommendedName>
        <fullName evidence="3">Reverse transcriptase domain-containing protein</fullName>
    </recommendedName>
</protein>
<dbReference type="InterPro" id="IPR043502">
    <property type="entry name" value="DNA/RNA_pol_sf"/>
</dbReference>